<evidence type="ECO:0000313" key="3">
    <source>
        <dbReference type="Proteomes" id="UP000824263"/>
    </source>
</evidence>
<dbReference type="PANTHER" id="PTHR34293">
    <property type="entry name" value="HTH-TYPE TRANSCRIPTIONAL REGULATOR TRMBL2"/>
    <property type="match status" value="1"/>
</dbReference>
<gene>
    <name evidence="2" type="ORF">H9873_02150</name>
</gene>
<organism evidence="2 3">
    <name type="scientific">Candidatus Dorea gallistercoris</name>
    <dbReference type="NCBI Taxonomy" id="2838542"/>
    <lineage>
        <taxon>Bacteria</taxon>
        <taxon>Bacillati</taxon>
        <taxon>Bacillota</taxon>
        <taxon>Clostridia</taxon>
        <taxon>Lachnospirales</taxon>
        <taxon>Lachnospiraceae</taxon>
        <taxon>Dorea</taxon>
    </lineage>
</organism>
<dbReference type="Gene3D" id="1.10.10.10">
    <property type="entry name" value="Winged helix-like DNA-binding domain superfamily/Winged helix DNA-binding domain"/>
    <property type="match status" value="1"/>
</dbReference>
<reference evidence="2" key="1">
    <citation type="journal article" date="2021" name="PeerJ">
        <title>Extensive microbial diversity within the chicken gut microbiome revealed by metagenomics and culture.</title>
        <authorList>
            <person name="Gilroy R."/>
            <person name="Ravi A."/>
            <person name="Getino M."/>
            <person name="Pursley I."/>
            <person name="Horton D.L."/>
            <person name="Alikhan N.F."/>
            <person name="Baker D."/>
            <person name="Gharbi K."/>
            <person name="Hall N."/>
            <person name="Watson M."/>
            <person name="Adriaenssens E.M."/>
            <person name="Foster-Nyarko E."/>
            <person name="Jarju S."/>
            <person name="Secka A."/>
            <person name="Antonio M."/>
            <person name="Oren A."/>
            <person name="Chaudhuri R.R."/>
            <person name="La Ragione R."/>
            <person name="Hildebrand F."/>
            <person name="Pallen M.J."/>
        </authorList>
    </citation>
    <scope>NUCLEOTIDE SEQUENCE</scope>
    <source>
        <strain evidence="2">ChiSxjej1B13-11762</strain>
    </source>
</reference>
<dbReference type="Proteomes" id="UP000824263">
    <property type="component" value="Unassembled WGS sequence"/>
</dbReference>
<dbReference type="PANTHER" id="PTHR34293:SF1">
    <property type="entry name" value="HTH-TYPE TRANSCRIPTIONAL REGULATOR TRMBL2"/>
    <property type="match status" value="1"/>
</dbReference>
<feature type="domain" description="Transcription regulator TrmB N-terminal" evidence="1">
    <location>
        <begin position="10"/>
        <end position="78"/>
    </location>
</feature>
<accession>A0A9D1RAR1</accession>
<sequence length="218" mass="24565">MESNTFTERLTEFGLTRQEAAIYECLLTEGKTTGYEVAKQIGISRSNAYGSLASMTEKGAAYLVEEGSTRKYVPVPLEEFCRNCIRRMESSRQWLLLHKPSEKPHVEGYITIEGAENVLNKTRNLLGKVEDRAYISCTRNFLLLLVEELEQLTAARKKVVVVTDQPVSIRNARVYVGEPRGREIGIITDSRYALIGEYGEGSMNTCLYSGQKNFVGLY</sequence>
<dbReference type="InterPro" id="IPR002831">
    <property type="entry name" value="Tscrpt_reg_TrmB_N"/>
</dbReference>
<feature type="non-terminal residue" evidence="2">
    <location>
        <position position="218"/>
    </location>
</feature>
<comment type="caution">
    <text evidence="2">The sequence shown here is derived from an EMBL/GenBank/DDBJ whole genome shotgun (WGS) entry which is preliminary data.</text>
</comment>
<reference evidence="2" key="2">
    <citation type="submission" date="2021-04" db="EMBL/GenBank/DDBJ databases">
        <authorList>
            <person name="Gilroy R."/>
        </authorList>
    </citation>
    <scope>NUCLEOTIDE SEQUENCE</scope>
    <source>
        <strain evidence="2">ChiSxjej1B13-11762</strain>
    </source>
</reference>
<dbReference type="Pfam" id="PF01978">
    <property type="entry name" value="TrmB"/>
    <property type="match status" value="1"/>
</dbReference>
<dbReference type="EMBL" id="DXGF01000038">
    <property type="protein sequence ID" value="HIW83111.1"/>
    <property type="molecule type" value="Genomic_DNA"/>
</dbReference>
<name>A0A9D1RAR1_9FIRM</name>
<proteinExistence type="predicted"/>
<evidence type="ECO:0000259" key="1">
    <source>
        <dbReference type="Pfam" id="PF01978"/>
    </source>
</evidence>
<dbReference type="SUPFAM" id="SSF46785">
    <property type="entry name" value="Winged helix' DNA-binding domain"/>
    <property type="match status" value="1"/>
</dbReference>
<evidence type="ECO:0000313" key="2">
    <source>
        <dbReference type="EMBL" id="HIW83111.1"/>
    </source>
</evidence>
<dbReference type="InterPro" id="IPR036388">
    <property type="entry name" value="WH-like_DNA-bd_sf"/>
</dbReference>
<dbReference type="InterPro" id="IPR036390">
    <property type="entry name" value="WH_DNA-bd_sf"/>
</dbReference>
<protein>
    <submittedName>
        <fullName evidence="2">TrmB family transcriptional regulator</fullName>
    </submittedName>
</protein>
<dbReference type="InterPro" id="IPR051797">
    <property type="entry name" value="TrmB-like"/>
</dbReference>
<dbReference type="AlphaFoldDB" id="A0A9D1RAR1"/>